<evidence type="ECO:0000256" key="1">
    <source>
        <dbReference type="SAM" id="MobiDB-lite"/>
    </source>
</evidence>
<evidence type="ECO:0000313" key="3">
    <source>
        <dbReference type="Proteomes" id="UP000822688"/>
    </source>
</evidence>
<dbReference type="AlphaFoldDB" id="A0A8T0HCV9"/>
<evidence type="ECO:0000313" key="2">
    <source>
        <dbReference type="EMBL" id="KAG0568268.1"/>
    </source>
</evidence>
<keyword evidence="3" id="KW-1185">Reference proteome</keyword>
<accession>A0A8T0HCV9</accession>
<organism evidence="2 3">
    <name type="scientific">Ceratodon purpureus</name>
    <name type="common">Fire moss</name>
    <name type="synonym">Dicranum purpureum</name>
    <dbReference type="NCBI Taxonomy" id="3225"/>
    <lineage>
        <taxon>Eukaryota</taxon>
        <taxon>Viridiplantae</taxon>
        <taxon>Streptophyta</taxon>
        <taxon>Embryophyta</taxon>
        <taxon>Bryophyta</taxon>
        <taxon>Bryophytina</taxon>
        <taxon>Bryopsida</taxon>
        <taxon>Dicranidae</taxon>
        <taxon>Pseudoditrichales</taxon>
        <taxon>Ditrichaceae</taxon>
        <taxon>Ceratodon</taxon>
    </lineage>
</organism>
<dbReference type="EMBL" id="CM026427">
    <property type="protein sequence ID" value="KAG0568268.1"/>
    <property type="molecule type" value="Genomic_DNA"/>
</dbReference>
<reference evidence="2 3" key="1">
    <citation type="submission" date="2020-06" db="EMBL/GenBank/DDBJ databases">
        <title>WGS assembly of Ceratodon purpureus strain R40.</title>
        <authorList>
            <person name="Carey S.B."/>
            <person name="Jenkins J."/>
            <person name="Shu S."/>
            <person name="Lovell J.T."/>
            <person name="Sreedasyam A."/>
            <person name="Maumus F."/>
            <person name="Tiley G.P."/>
            <person name="Fernandez-Pozo N."/>
            <person name="Barry K."/>
            <person name="Chen C."/>
            <person name="Wang M."/>
            <person name="Lipzen A."/>
            <person name="Daum C."/>
            <person name="Saski C.A."/>
            <person name="Payton A.C."/>
            <person name="Mcbreen J.C."/>
            <person name="Conrad R.E."/>
            <person name="Kollar L.M."/>
            <person name="Olsson S."/>
            <person name="Huttunen S."/>
            <person name="Landis J.B."/>
            <person name="Wickett N.J."/>
            <person name="Johnson M.G."/>
            <person name="Rensing S.A."/>
            <person name="Grimwood J."/>
            <person name="Schmutz J."/>
            <person name="Mcdaniel S.F."/>
        </authorList>
    </citation>
    <scope>NUCLEOTIDE SEQUENCE [LARGE SCALE GENOMIC DNA]</scope>
    <source>
        <strain evidence="2 3">R40</strain>
    </source>
</reference>
<name>A0A8T0HCV9_CERPU</name>
<protein>
    <submittedName>
        <fullName evidence="2">Uncharacterized protein</fullName>
    </submittedName>
</protein>
<sequence length="64" mass="6946">MLSYGFPAVRDSETETESVEGTSSSDDDSINDNNNGEDINFLSTQHGNGGLSPPTPVHKRHRLD</sequence>
<comment type="caution">
    <text evidence="2">The sequence shown here is derived from an EMBL/GenBank/DDBJ whole genome shotgun (WGS) entry which is preliminary data.</text>
</comment>
<dbReference type="Proteomes" id="UP000822688">
    <property type="component" value="Chromosome 6"/>
</dbReference>
<proteinExistence type="predicted"/>
<feature type="region of interest" description="Disordered" evidence="1">
    <location>
        <begin position="1"/>
        <end position="64"/>
    </location>
</feature>
<gene>
    <name evidence="2" type="ORF">KC19_6G007800</name>
</gene>